<evidence type="ECO:0000313" key="11">
    <source>
        <dbReference type="EMBL" id="TFL07028.1"/>
    </source>
</evidence>
<dbReference type="STRING" id="1884261.A0A5C3R099"/>
<dbReference type="InterPro" id="IPR031545">
    <property type="entry name" value="SRP72_TPR-like"/>
</dbReference>
<evidence type="ECO:0000256" key="8">
    <source>
        <dbReference type="ARBA" id="ARBA00023274"/>
    </source>
</evidence>
<dbReference type="SUPFAM" id="SSF48452">
    <property type="entry name" value="TPR-like"/>
    <property type="match status" value="1"/>
</dbReference>
<comment type="similarity">
    <text evidence="3">Belongs to the SRP72 family.</text>
</comment>
<feature type="region of interest" description="Disordered" evidence="9">
    <location>
        <begin position="1"/>
        <end position="23"/>
    </location>
</feature>
<dbReference type="Proteomes" id="UP000305067">
    <property type="component" value="Unassembled WGS sequence"/>
</dbReference>
<sequence length="303" mass="33440">MPPPTSKPKAHKRPPAQPKQPLPASEKLKRLFVSLCAQIDGGHFKNALKTCEKILALDGHDREALEAKLFLLLQTEQYGKALALVESLADAAKYAYERAYIHYCLQREADAEEVLHTLDKEENKGVAHLEAQVNYRKGSYEAACEMYHYLLDTSETNTEEYADIQNNLDSSQQFLDFVSSGYLRSLDKLPTSITKNLEIALPPQPPTLNTIVPQVVLSVPKDAEESRPKKVRKSRVPAGVTPGVTPPPDPERWVKKSERTNFSVGKRRKGGAGGATQGIVEIAPAISTPSKTMNTGGKGKKRK</sequence>
<proteinExistence type="inferred from homology"/>
<comment type="subcellular location">
    <subcellularLocation>
        <location evidence="2">Cytoplasm</location>
    </subcellularLocation>
    <subcellularLocation>
        <location evidence="1">Endoplasmic reticulum</location>
    </subcellularLocation>
</comment>
<keyword evidence="6" id="KW-0256">Endoplasmic reticulum</keyword>
<dbReference type="AlphaFoldDB" id="A0A5C3R099"/>
<dbReference type="EMBL" id="ML178814">
    <property type="protein sequence ID" value="TFL07028.1"/>
    <property type="molecule type" value="Genomic_DNA"/>
</dbReference>
<dbReference type="InterPro" id="IPR013699">
    <property type="entry name" value="Signal_recog_part_SRP72_RNA-bd"/>
</dbReference>
<name>A0A5C3R099_9AGAR</name>
<evidence type="ECO:0000313" key="12">
    <source>
        <dbReference type="Proteomes" id="UP000305067"/>
    </source>
</evidence>
<reference evidence="11 12" key="1">
    <citation type="journal article" date="2019" name="Nat. Ecol. Evol.">
        <title>Megaphylogeny resolves global patterns of mushroom evolution.</title>
        <authorList>
            <person name="Varga T."/>
            <person name="Krizsan K."/>
            <person name="Foldi C."/>
            <person name="Dima B."/>
            <person name="Sanchez-Garcia M."/>
            <person name="Sanchez-Ramirez S."/>
            <person name="Szollosi G.J."/>
            <person name="Szarkandi J.G."/>
            <person name="Papp V."/>
            <person name="Albert L."/>
            <person name="Andreopoulos W."/>
            <person name="Angelini C."/>
            <person name="Antonin V."/>
            <person name="Barry K.W."/>
            <person name="Bougher N.L."/>
            <person name="Buchanan P."/>
            <person name="Buyck B."/>
            <person name="Bense V."/>
            <person name="Catcheside P."/>
            <person name="Chovatia M."/>
            <person name="Cooper J."/>
            <person name="Damon W."/>
            <person name="Desjardin D."/>
            <person name="Finy P."/>
            <person name="Geml J."/>
            <person name="Haridas S."/>
            <person name="Hughes K."/>
            <person name="Justo A."/>
            <person name="Karasinski D."/>
            <person name="Kautmanova I."/>
            <person name="Kiss B."/>
            <person name="Kocsube S."/>
            <person name="Kotiranta H."/>
            <person name="LaButti K.M."/>
            <person name="Lechner B.E."/>
            <person name="Liimatainen K."/>
            <person name="Lipzen A."/>
            <person name="Lukacs Z."/>
            <person name="Mihaltcheva S."/>
            <person name="Morgado L.N."/>
            <person name="Niskanen T."/>
            <person name="Noordeloos M.E."/>
            <person name="Ohm R.A."/>
            <person name="Ortiz-Santana B."/>
            <person name="Ovrebo C."/>
            <person name="Racz N."/>
            <person name="Riley R."/>
            <person name="Savchenko A."/>
            <person name="Shiryaev A."/>
            <person name="Soop K."/>
            <person name="Spirin V."/>
            <person name="Szebenyi C."/>
            <person name="Tomsovsky M."/>
            <person name="Tulloss R.E."/>
            <person name="Uehling J."/>
            <person name="Grigoriev I.V."/>
            <person name="Vagvolgyi C."/>
            <person name="Papp T."/>
            <person name="Martin F.M."/>
            <person name="Miettinen O."/>
            <person name="Hibbett D.S."/>
            <person name="Nagy L.G."/>
        </authorList>
    </citation>
    <scope>NUCLEOTIDE SEQUENCE [LARGE SCALE GENOMIC DNA]</scope>
    <source>
        <strain evidence="11 12">CBS 309.79</strain>
    </source>
</reference>
<keyword evidence="7" id="KW-0733">Signal recognition particle</keyword>
<evidence type="ECO:0000256" key="9">
    <source>
        <dbReference type="SAM" id="MobiDB-lite"/>
    </source>
</evidence>
<dbReference type="PANTHER" id="PTHR14094">
    <property type="entry name" value="SIGNAL RECOGNITION PARTICLE 72"/>
    <property type="match status" value="1"/>
</dbReference>
<evidence type="ECO:0000256" key="7">
    <source>
        <dbReference type="ARBA" id="ARBA00023135"/>
    </source>
</evidence>
<evidence type="ECO:0000256" key="2">
    <source>
        <dbReference type="ARBA" id="ARBA00004496"/>
    </source>
</evidence>
<dbReference type="GO" id="GO:0006614">
    <property type="term" value="P:SRP-dependent cotranslational protein targeting to membrane"/>
    <property type="evidence" value="ECO:0007669"/>
    <property type="project" value="InterPro"/>
</dbReference>
<evidence type="ECO:0000256" key="5">
    <source>
        <dbReference type="ARBA" id="ARBA00022490"/>
    </source>
</evidence>
<protein>
    <recommendedName>
        <fullName evidence="4">Signal recognition particle subunit SRP72</fullName>
    </recommendedName>
</protein>
<feature type="region of interest" description="Disordered" evidence="9">
    <location>
        <begin position="221"/>
        <end position="278"/>
    </location>
</feature>
<keyword evidence="8" id="KW-0687">Ribonucleoprotein</keyword>
<dbReference type="InterPro" id="IPR026270">
    <property type="entry name" value="SRP72"/>
</dbReference>
<dbReference type="Gene3D" id="1.25.40.10">
    <property type="entry name" value="Tetratricopeptide repeat domain"/>
    <property type="match status" value="1"/>
</dbReference>
<keyword evidence="5" id="KW-0963">Cytoplasm</keyword>
<dbReference type="GO" id="GO:0043022">
    <property type="term" value="F:ribosome binding"/>
    <property type="evidence" value="ECO:0007669"/>
    <property type="project" value="TreeGrafter"/>
</dbReference>
<dbReference type="Pfam" id="PF17004">
    <property type="entry name" value="SRP_TPR_like"/>
    <property type="match status" value="1"/>
</dbReference>
<dbReference type="Pfam" id="PF08492">
    <property type="entry name" value="SRP72"/>
    <property type="match status" value="1"/>
</dbReference>
<feature type="compositionally biased region" description="Basic and acidic residues" evidence="9">
    <location>
        <begin position="249"/>
        <end position="259"/>
    </location>
</feature>
<dbReference type="GO" id="GO:0005783">
    <property type="term" value="C:endoplasmic reticulum"/>
    <property type="evidence" value="ECO:0007669"/>
    <property type="project" value="UniProtKB-SubCell"/>
</dbReference>
<dbReference type="GO" id="GO:0008312">
    <property type="term" value="F:7S RNA binding"/>
    <property type="evidence" value="ECO:0007669"/>
    <property type="project" value="InterPro"/>
</dbReference>
<evidence type="ECO:0000256" key="4">
    <source>
        <dbReference type="ARBA" id="ARBA00018350"/>
    </source>
</evidence>
<dbReference type="PANTHER" id="PTHR14094:SF9">
    <property type="entry name" value="SIGNAL RECOGNITION PARTICLE SUBUNIT SRP72"/>
    <property type="match status" value="1"/>
</dbReference>
<dbReference type="GO" id="GO:0005786">
    <property type="term" value="C:signal recognition particle, endoplasmic reticulum targeting"/>
    <property type="evidence" value="ECO:0007669"/>
    <property type="project" value="UniProtKB-KW"/>
</dbReference>
<dbReference type="OrthoDB" id="5421607at2759"/>
<evidence type="ECO:0000256" key="3">
    <source>
        <dbReference type="ARBA" id="ARBA00007676"/>
    </source>
</evidence>
<keyword evidence="12" id="KW-1185">Reference proteome</keyword>
<evidence type="ECO:0000256" key="6">
    <source>
        <dbReference type="ARBA" id="ARBA00022824"/>
    </source>
</evidence>
<dbReference type="InterPro" id="IPR011990">
    <property type="entry name" value="TPR-like_helical_dom_sf"/>
</dbReference>
<gene>
    <name evidence="11" type="ORF">BDV98DRAFT_599371</name>
</gene>
<feature type="domain" description="Signal recognition particle SRP72 subunit RNA-binding" evidence="10">
    <location>
        <begin position="224"/>
        <end position="262"/>
    </location>
</feature>
<accession>A0A5C3R099</accession>
<organism evidence="11 12">
    <name type="scientific">Pterulicium gracile</name>
    <dbReference type="NCBI Taxonomy" id="1884261"/>
    <lineage>
        <taxon>Eukaryota</taxon>
        <taxon>Fungi</taxon>
        <taxon>Dikarya</taxon>
        <taxon>Basidiomycota</taxon>
        <taxon>Agaricomycotina</taxon>
        <taxon>Agaricomycetes</taxon>
        <taxon>Agaricomycetidae</taxon>
        <taxon>Agaricales</taxon>
        <taxon>Pleurotineae</taxon>
        <taxon>Pterulaceae</taxon>
        <taxon>Pterulicium</taxon>
    </lineage>
</organism>
<feature type="region of interest" description="Disordered" evidence="9">
    <location>
        <begin position="284"/>
        <end position="303"/>
    </location>
</feature>
<evidence type="ECO:0000256" key="1">
    <source>
        <dbReference type="ARBA" id="ARBA00004240"/>
    </source>
</evidence>
<evidence type="ECO:0000259" key="10">
    <source>
        <dbReference type="Pfam" id="PF08492"/>
    </source>
</evidence>